<dbReference type="InterPro" id="IPR036907">
    <property type="entry name" value="5'-Nucleotdase_C_sf"/>
</dbReference>
<dbReference type="RefSeq" id="WP_126462935.1">
    <property type="nucleotide sequence ID" value="NZ_RYDJ01000012.1"/>
</dbReference>
<dbReference type="SUPFAM" id="SSF55816">
    <property type="entry name" value="5'-nucleotidase (syn. UDP-sugar hydrolase), C-terminal domain"/>
    <property type="match status" value="1"/>
</dbReference>
<dbReference type="GO" id="GO:0009166">
    <property type="term" value="P:nucleotide catabolic process"/>
    <property type="evidence" value="ECO:0007669"/>
    <property type="project" value="InterPro"/>
</dbReference>
<keyword evidence="3" id="KW-1185">Reference proteome</keyword>
<reference evidence="2 3" key="1">
    <citation type="submission" date="2018-12" db="EMBL/GenBank/DDBJ databases">
        <title>Flavobacterium sp. nov., isolated from glacier ice.</title>
        <authorList>
            <person name="Liu Q."/>
            <person name="Xin Y.-H."/>
        </authorList>
    </citation>
    <scope>NUCLEOTIDE SEQUENCE [LARGE SCALE GENOMIC DNA]</scope>
    <source>
        <strain evidence="2 3">RB1N8</strain>
    </source>
</reference>
<dbReference type="Gene3D" id="3.90.780.10">
    <property type="entry name" value="5'-Nucleotidase, C-terminal domain"/>
    <property type="match status" value="1"/>
</dbReference>
<dbReference type="EMBL" id="RYDJ01000012">
    <property type="protein sequence ID" value="RTZ03754.1"/>
    <property type="molecule type" value="Genomic_DNA"/>
</dbReference>
<proteinExistence type="predicted"/>
<evidence type="ECO:0000313" key="3">
    <source>
        <dbReference type="Proteomes" id="UP000280825"/>
    </source>
</evidence>
<dbReference type="Proteomes" id="UP000280825">
    <property type="component" value="Unassembled WGS sequence"/>
</dbReference>
<evidence type="ECO:0000313" key="2">
    <source>
        <dbReference type="EMBL" id="RTZ03754.1"/>
    </source>
</evidence>
<comment type="caution">
    <text evidence="2">The sequence shown here is derived from an EMBL/GenBank/DDBJ whole genome shotgun (WGS) entry which is preliminary data.</text>
</comment>
<dbReference type="AlphaFoldDB" id="A0A432CKZ3"/>
<dbReference type="GO" id="GO:0016787">
    <property type="term" value="F:hydrolase activity"/>
    <property type="evidence" value="ECO:0007669"/>
    <property type="project" value="InterPro"/>
</dbReference>
<name>A0A432CKZ3_9FLAO</name>
<accession>A0A432CKZ3</accession>
<dbReference type="Pfam" id="PF02872">
    <property type="entry name" value="5_nucleotid_C"/>
    <property type="match status" value="1"/>
</dbReference>
<evidence type="ECO:0000259" key="1">
    <source>
        <dbReference type="Pfam" id="PF02872"/>
    </source>
</evidence>
<organism evidence="2 3">
    <name type="scientific">Flavobacterium bomense</name>
    <dbReference type="NCBI Taxonomy" id="2497483"/>
    <lineage>
        <taxon>Bacteria</taxon>
        <taxon>Pseudomonadati</taxon>
        <taxon>Bacteroidota</taxon>
        <taxon>Flavobacteriia</taxon>
        <taxon>Flavobacteriales</taxon>
        <taxon>Flavobacteriaceae</taxon>
        <taxon>Flavobacterium</taxon>
    </lineage>
</organism>
<sequence length="269" mass="30570">MVNLKKYNDVSKLFVIFLTFLFVASCSKQNYYVTKIEGKRIPVTEKENQVSTTDPIGKQALQIENFIKPYREHINKDLDSVLAYCPETLDKSSGKWQTTIGNLMADVTLKRGNVVFQAREKKNIDICLLNSGGIRSILPKGNVTARTAFEIMPFENSLVVIALKGEQILEIVSYFIAEKKPHPLAGLTFTIDKNNLPKNILVQGNPVQQETIYYVGTNDYLSNGGDNMNFFKKGVQKFDLEYKLRNILIDYFKEVDTIPVINDVRITVE</sequence>
<dbReference type="PANTHER" id="PTHR11575:SF24">
    <property type="entry name" value="5'-NUCLEOTIDASE"/>
    <property type="match status" value="1"/>
</dbReference>
<protein>
    <recommendedName>
        <fullName evidence="1">5'-Nucleotidase C-terminal domain-containing protein</fullName>
    </recommendedName>
</protein>
<feature type="domain" description="5'-Nucleotidase C-terminal" evidence="1">
    <location>
        <begin position="95"/>
        <end position="232"/>
    </location>
</feature>
<dbReference type="InterPro" id="IPR006179">
    <property type="entry name" value="5_nucleotidase/apyrase"/>
</dbReference>
<dbReference type="PRINTS" id="PR01607">
    <property type="entry name" value="APYRASEFAMLY"/>
</dbReference>
<dbReference type="InterPro" id="IPR008334">
    <property type="entry name" value="5'-Nucleotdase_C"/>
</dbReference>
<gene>
    <name evidence="2" type="ORF">EKL98_11025</name>
</gene>
<dbReference type="PANTHER" id="PTHR11575">
    <property type="entry name" value="5'-NUCLEOTIDASE-RELATED"/>
    <property type="match status" value="1"/>
</dbReference>
<dbReference type="PROSITE" id="PS51257">
    <property type="entry name" value="PROKAR_LIPOPROTEIN"/>
    <property type="match status" value="1"/>
</dbReference>